<feature type="compositionally biased region" description="Basic and acidic residues" evidence="1">
    <location>
        <begin position="466"/>
        <end position="488"/>
    </location>
</feature>
<organism evidence="2 3">
    <name type="scientific">Eragrostis curvula</name>
    <name type="common">weeping love grass</name>
    <dbReference type="NCBI Taxonomy" id="38414"/>
    <lineage>
        <taxon>Eukaryota</taxon>
        <taxon>Viridiplantae</taxon>
        <taxon>Streptophyta</taxon>
        <taxon>Embryophyta</taxon>
        <taxon>Tracheophyta</taxon>
        <taxon>Spermatophyta</taxon>
        <taxon>Magnoliopsida</taxon>
        <taxon>Liliopsida</taxon>
        <taxon>Poales</taxon>
        <taxon>Poaceae</taxon>
        <taxon>PACMAD clade</taxon>
        <taxon>Chloridoideae</taxon>
        <taxon>Eragrostideae</taxon>
        <taxon>Eragrostidinae</taxon>
        <taxon>Eragrostis</taxon>
    </lineage>
</organism>
<dbReference type="Proteomes" id="UP000324897">
    <property type="component" value="Unassembled WGS sequence"/>
</dbReference>
<reference evidence="2 3" key="1">
    <citation type="journal article" date="2019" name="Sci. Rep.">
        <title>A high-quality genome of Eragrostis curvula grass provides insights into Poaceae evolution and supports new strategies to enhance forage quality.</title>
        <authorList>
            <person name="Carballo J."/>
            <person name="Santos B.A.C.M."/>
            <person name="Zappacosta D."/>
            <person name="Garbus I."/>
            <person name="Selva J.P."/>
            <person name="Gallo C.A."/>
            <person name="Diaz A."/>
            <person name="Albertini E."/>
            <person name="Caccamo M."/>
            <person name="Echenique V."/>
        </authorList>
    </citation>
    <scope>NUCLEOTIDE SEQUENCE [LARGE SCALE GENOMIC DNA]</scope>
    <source>
        <strain evidence="3">cv. Victoria</strain>
        <tissue evidence="2">Leaf</tissue>
    </source>
</reference>
<feature type="compositionally biased region" description="Basic and acidic residues" evidence="1">
    <location>
        <begin position="439"/>
        <end position="451"/>
    </location>
</feature>
<feature type="region of interest" description="Disordered" evidence="1">
    <location>
        <begin position="432"/>
        <end position="499"/>
    </location>
</feature>
<accession>A0A5J9W3A1</accession>
<evidence type="ECO:0000313" key="3">
    <source>
        <dbReference type="Proteomes" id="UP000324897"/>
    </source>
</evidence>
<dbReference type="Gramene" id="TVU43222">
    <property type="protein sequence ID" value="TVU43222"/>
    <property type="gene ID" value="EJB05_09669"/>
</dbReference>
<proteinExistence type="predicted"/>
<evidence type="ECO:0000313" key="2">
    <source>
        <dbReference type="EMBL" id="TVU43222.1"/>
    </source>
</evidence>
<protein>
    <submittedName>
        <fullName evidence="2">Uncharacterized protein</fullName>
    </submittedName>
</protein>
<evidence type="ECO:0000256" key="1">
    <source>
        <dbReference type="SAM" id="MobiDB-lite"/>
    </source>
</evidence>
<keyword evidence="3" id="KW-1185">Reference proteome</keyword>
<feature type="region of interest" description="Disordered" evidence="1">
    <location>
        <begin position="345"/>
        <end position="364"/>
    </location>
</feature>
<dbReference type="PANTHER" id="PTHR33170:SF41">
    <property type="entry name" value="CCHC-TYPE DOMAIN-CONTAINING PROTEIN"/>
    <property type="match status" value="1"/>
</dbReference>
<dbReference type="OrthoDB" id="695829at2759"/>
<dbReference type="AlphaFoldDB" id="A0A5J9W3A1"/>
<name>A0A5J9W3A1_9POAL</name>
<dbReference type="PANTHER" id="PTHR33170">
    <property type="entry name" value="DUF4283 DOMAIN-CONTAINING PROTEIN-RELATED"/>
    <property type="match status" value="1"/>
</dbReference>
<gene>
    <name evidence="2" type="ORF">EJB05_09669</name>
</gene>
<comment type="caution">
    <text evidence="2">The sequence shown here is derived from an EMBL/GenBank/DDBJ whole genome shotgun (WGS) entry which is preliminary data.</text>
</comment>
<dbReference type="EMBL" id="RWGY01000005">
    <property type="protein sequence ID" value="TVU43222.1"/>
    <property type="molecule type" value="Genomic_DNA"/>
</dbReference>
<sequence length="499" mass="53805">MVVQRLDGAQVRAASSGGVGFRAPTRDFILGMVAGEPTPATAAVATMAEEAGMAVALEVAATTIVAAHRVIADVTSMAQAGLGMAIISMVVTMVRCRAKLQRCRTLGLGRCRMVTCPSAFRRKLRPCCNRPSRHKLGRSTVKQLARPSTFQHIAASLLQQALAAMQDNNEVPQSSEQAASKKGNGKPPYCTRCYTKGHTLQEECKDEMYCEICDCTSHMTTRCPKYRGDKPSAVPVGYAVEGLGFFLIPNSVTQALRNDSRNALIRITDGVLTVPDVISELERLIPGRWRWHAEDLGQNTFKTLFPSRAELQRMVEWGIVQTKIQNAKLQIDERNIPSEVKYVLPKTATGAPPPGASRSTEPQGRQVYRITADGSATQVFLPQLPPNANGVRALSTLLAATPMTGQVAAQPLSADATSTLAPQLEVPVADLQSQAGAHVEAEADARMEDKQQVQQTQHSDSLDSAAIDRDMEQIARDCNMESEGESKYHPTAGAVGGNT</sequence>
<feature type="non-terminal residue" evidence="2">
    <location>
        <position position="1"/>
    </location>
</feature>